<evidence type="ECO:0000313" key="2">
    <source>
        <dbReference type="EMBL" id="EAR50917.1"/>
    </source>
</evidence>
<dbReference type="Gene3D" id="2.60.40.1880">
    <property type="entry name" value="Invasion associated locus B (IalB) protein"/>
    <property type="match status" value="1"/>
</dbReference>
<reference evidence="2 3" key="1">
    <citation type="journal article" date="2010" name="J. Bacteriol.">
        <title>Genome sequences of Oceanicola granulosus HTCC2516(T) and Oceanicola batsensis HTCC2597(TDelta).</title>
        <authorList>
            <person name="Thrash J.C."/>
            <person name="Cho J.C."/>
            <person name="Vergin K.L."/>
            <person name="Giovannoni S.J."/>
        </authorList>
    </citation>
    <scope>NUCLEOTIDE SEQUENCE [LARGE SCALE GENOMIC DNA]</scope>
    <source>
        <strain evidence="3">ATCC BAA-861 / DSM 15982 / KCTC 12143 / HTCC2516</strain>
    </source>
</reference>
<accession>Q2CE21</accession>
<organism evidence="2 3">
    <name type="scientific">Oceanicola granulosus (strain ATCC BAA-861 / DSM 15982 / KCTC 12143 / HTCC2516)</name>
    <dbReference type="NCBI Taxonomy" id="314256"/>
    <lineage>
        <taxon>Bacteria</taxon>
        <taxon>Pseudomonadati</taxon>
        <taxon>Pseudomonadota</taxon>
        <taxon>Alphaproteobacteria</taxon>
        <taxon>Rhodobacterales</taxon>
        <taxon>Roseobacteraceae</taxon>
        <taxon>Oceanicola</taxon>
    </lineage>
</organism>
<feature type="signal peptide" evidence="1">
    <location>
        <begin position="1"/>
        <end position="22"/>
    </location>
</feature>
<evidence type="ECO:0000256" key="1">
    <source>
        <dbReference type="SAM" id="SignalP"/>
    </source>
</evidence>
<dbReference type="InterPro" id="IPR010642">
    <property type="entry name" value="Invasion_prot_B"/>
</dbReference>
<keyword evidence="3" id="KW-1185">Reference proteome</keyword>
<protein>
    <recommendedName>
        <fullName evidence="4">Invasion associated family protein</fullName>
    </recommendedName>
</protein>
<sequence>MSVTYARSALAALLLLPASAGAEPQVGDRFGDWSFECTAQSATRIDCGLAQLVVIAESREPIARFRITGPAEPAAEDAAATPGQLSVLLPLGLDLQAGVTASTDTGTTLPLSVATCVQQGCLLTAPVTDEIVAALREGAQMNVGFALYGNGQSLEIAGSLAGLDAAFTETGWY</sequence>
<proteinExistence type="predicted"/>
<evidence type="ECO:0008006" key="4">
    <source>
        <dbReference type="Google" id="ProtNLM"/>
    </source>
</evidence>
<dbReference type="InterPro" id="IPR038696">
    <property type="entry name" value="IalB_sf"/>
</dbReference>
<dbReference type="OrthoDB" id="7565159at2"/>
<dbReference type="RefSeq" id="WP_007256242.1">
    <property type="nucleotide sequence ID" value="NZ_CH724108.1"/>
</dbReference>
<dbReference type="AlphaFoldDB" id="Q2CE21"/>
<dbReference type="STRING" id="314256.OG2516_13631"/>
<evidence type="ECO:0000313" key="3">
    <source>
        <dbReference type="Proteomes" id="UP000003635"/>
    </source>
</evidence>
<keyword evidence="1" id="KW-0732">Signal</keyword>
<dbReference type="Pfam" id="PF06776">
    <property type="entry name" value="IalB"/>
    <property type="match status" value="1"/>
</dbReference>
<comment type="caution">
    <text evidence="2">The sequence shown here is derived from an EMBL/GenBank/DDBJ whole genome shotgun (WGS) entry which is preliminary data.</text>
</comment>
<feature type="chain" id="PRO_5004207227" description="Invasion associated family protein" evidence="1">
    <location>
        <begin position="23"/>
        <end position="173"/>
    </location>
</feature>
<dbReference type="Proteomes" id="UP000003635">
    <property type="component" value="Unassembled WGS sequence"/>
</dbReference>
<gene>
    <name evidence="2" type="ORF">OG2516_13631</name>
</gene>
<name>Q2CE21_OCEGH</name>
<dbReference type="HOGENOM" id="CLU_096085_3_1_5"/>
<dbReference type="eggNOG" id="COG5342">
    <property type="taxonomic scope" value="Bacteria"/>
</dbReference>
<dbReference type="EMBL" id="AAOT01000020">
    <property type="protein sequence ID" value="EAR50917.1"/>
    <property type="molecule type" value="Genomic_DNA"/>
</dbReference>